<sequence length="161" mass="16581">MEPSQMVSAIVAAITLQKGKEVFGENRAEVSVTALTLKGEGEGVTATAITTWNTSHVTNPVITTSDASAALTTGTTVGLATSNALVTATTSTSMILMLSSILIRADSSIAGFINFGDGGAGNGPSPLGDYDANHCKHFCASKYILLAFPLILIDREMGSLQ</sequence>
<proteinExistence type="predicted"/>
<reference evidence="3" key="1">
    <citation type="submission" date="2017-02" db="UniProtKB">
        <authorList>
            <consortium name="WormBaseParasite"/>
        </authorList>
    </citation>
    <scope>IDENTIFICATION</scope>
</reference>
<accession>A0A0R3WEN0</accession>
<evidence type="ECO:0000313" key="1">
    <source>
        <dbReference type="EMBL" id="VDK42653.1"/>
    </source>
</evidence>
<organism evidence="3">
    <name type="scientific">Taenia asiatica</name>
    <name type="common">Asian tapeworm</name>
    <dbReference type="NCBI Taxonomy" id="60517"/>
    <lineage>
        <taxon>Eukaryota</taxon>
        <taxon>Metazoa</taxon>
        <taxon>Spiralia</taxon>
        <taxon>Lophotrochozoa</taxon>
        <taxon>Platyhelminthes</taxon>
        <taxon>Cestoda</taxon>
        <taxon>Eucestoda</taxon>
        <taxon>Cyclophyllidea</taxon>
        <taxon>Taeniidae</taxon>
        <taxon>Taenia</taxon>
    </lineage>
</organism>
<name>A0A0R3WEN0_TAEAS</name>
<dbReference type="WBParaSite" id="TASK_0000928601-mRNA-1">
    <property type="protein sequence ID" value="TASK_0000928601-mRNA-1"/>
    <property type="gene ID" value="TASK_0000928601"/>
</dbReference>
<keyword evidence="2" id="KW-1185">Reference proteome</keyword>
<reference evidence="1 2" key="2">
    <citation type="submission" date="2018-11" db="EMBL/GenBank/DDBJ databases">
        <authorList>
            <consortium name="Pathogen Informatics"/>
        </authorList>
    </citation>
    <scope>NUCLEOTIDE SEQUENCE [LARGE SCALE GENOMIC DNA]</scope>
</reference>
<dbReference type="Proteomes" id="UP000282613">
    <property type="component" value="Unassembled WGS sequence"/>
</dbReference>
<evidence type="ECO:0000313" key="3">
    <source>
        <dbReference type="WBParaSite" id="TASK_0000928601-mRNA-1"/>
    </source>
</evidence>
<dbReference type="EMBL" id="UYRS01019074">
    <property type="protein sequence ID" value="VDK42653.1"/>
    <property type="molecule type" value="Genomic_DNA"/>
</dbReference>
<protein>
    <submittedName>
        <fullName evidence="1 3">Uncharacterized protein</fullName>
    </submittedName>
</protein>
<gene>
    <name evidence="1" type="ORF">TASK_LOCUS9287</name>
</gene>
<dbReference type="AlphaFoldDB" id="A0A0R3WEN0"/>
<evidence type="ECO:0000313" key="2">
    <source>
        <dbReference type="Proteomes" id="UP000282613"/>
    </source>
</evidence>